<evidence type="ECO:0000256" key="3">
    <source>
        <dbReference type="ARBA" id="ARBA00023242"/>
    </source>
</evidence>
<dbReference type="PANTHER" id="PTHR10015">
    <property type="entry name" value="HEAT SHOCK TRANSCRIPTION FACTOR"/>
    <property type="match status" value="1"/>
</dbReference>
<dbReference type="AlphaFoldDB" id="A0A7S2LMR6"/>
<dbReference type="GO" id="GO:0003700">
    <property type="term" value="F:DNA-binding transcription factor activity"/>
    <property type="evidence" value="ECO:0007669"/>
    <property type="project" value="InterPro"/>
</dbReference>
<dbReference type="SMART" id="SM00415">
    <property type="entry name" value="HSF"/>
    <property type="match status" value="1"/>
</dbReference>
<dbReference type="InterPro" id="IPR036388">
    <property type="entry name" value="WH-like_DNA-bd_sf"/>
</dbReference>
<evidence type="ECO:0000256" key="5">
    <source>
        <dbReference type="SAM" id="MobiDB-lite"/>
    </source>
</evidence>
<dbReference type="InterPro" id="IPR036390">
    <property type="entry name" value="WH_DNA-bd_sf"/>
</dbReference>
<protein>
    <recommendedName>
        <fullName evidence="6">HSF-type DNA-binding domain-containing protein</fullName>
    </recommendedName>
</protein>
<evidence type="ECO:0000259" key="6">
    <source>
        <dbReference type="SMART" id="SM00415"/>
    </source>
</evidence>
<feature type="region of interest" description="Disordered" evidence="5">
    <location>
        <begin position="329"/>
        <end position="435"/>
    </location>
</feature>
<dbReference type="PRINTS" id="PR00056">
    <property type="entry name" value="HSFDOMAIN"/>
</dbReference>
<dbReference type="Gene3D" id="1.10.10.10">
    <property type="entry name" value="Winged helix-like DNA-binding domain superfamily/Winged helix DNA-binding domain"/>
    <property type="match status" value="1"/>
</dbReference>
<dbReference type="FunFam" id="1.10.10.10:FF:000479">
    <property type="entry name" value="Predicted protein"/>
    <property type="match status" value="1"/>
</dbReference>
<accession>A0A7S2LMR6</accession>
<proteinExistence type="inferred from homology"/>
<dbReference type="EMBL" id="HBGY01031882">
    <property type="protein sequence ID" value="CAD9610852.1"/>
    <property type="molecule type" value="Transcribed_RNA"/>
</dbReference>
<keyword evidence="2" id="KW-0238">DNA-binding</keyword>
<evidence type="ECO:0000313" key="7">
    <source>
        <dbReference type="EMBL" id="CAD9610852.1"/>
    </source>
</evidence>
<evidence type="ECO:0000256" key="1">
    <source>
        <dbReference type="ARBA" id="ARBA00004123"/>
    </source>
</evidence>
<organism evidence="7">
    <name type="scientific">Leptocylindrus danicus</name>
    <dbReference type="NCBI Taxonomy" id="163516"/>
    <lineage>
        <taxon>Eukaryota</taxon>
        <taxon>Sar</taxon>
        <taxon>Stramenopiles</taxon>
        <taxon>Ochrophyta</taxon>
        <taxon>Bacillariophyta</taxon>
        <taxon>Coscinodiscophyceae</taxon>
        <taxon>Chaetocerotophycidae</taxon>
        <taxon>Leptocylindrales</taxon>
        <taxon>Leptocylindraceae</taxon>
        <taxon>Leptocylindrus</taxon>
    </lineage>
</organism>
<dbReference type="PANTHER" id="PTHR10015:SF206">
    <property type="entry name" value="HSF-TYPE DNA-BINDING DOMAIN-CONTAINING PROTEIN"/>
    <property type="match status" value="1"/>
</dbReference>
<feature type="compositionally biased region" description="Low complexity" evidence="5">
    <location>
        <begin position="384"/>
        <end position="399"/>
    </location>
</feature>
<gene>
    <name evidence="7" type="ORF">LDAN0321_LOCUS19909</name>
</gene>
<dbReference type="Pfam" id="PF00447">
    <property type="entry name" value="HSF_DNA-bind"/>
    <property type="match status" value="1"/>
</dbReference>
<dbReference type="GO" id="GO:0043565">
    <property type="term" value="F:sequence-specific DNA binding"/>
    <property type="evidence" value="ECO:0007669"/>
    <property type="project" value="InterPro"/>
</dbReference>
<dbReference type="InterPro" id="IPR000232">
    <property type="entry name" value="HSF_DNA-bd"/>
</dbReference>
<comment type="similarity">
    <text evidence="4">Belongs to the HSF family.</text>
</comment>
<sequence length="435" mass="47617">MSAPTNQNAISAAASALVSFEKDPPMKEECEDEVIAAEATVVATNSAAPMYPQAKSEQMSTMVDGTCDPDAKIGSVEPIAYATDNSDQPLPAMGIPLVERYDFGTNENGFKRTFPEKLMQILSLPETQDAMQWVPDGEAFIIKSVVKCVNDILPRFFKQTKFASFVRKLNRWGFKQISKGTRNIIYHHQLFKRGQLELCMTMRCSSHGGSTIKANAAASKQGANVIRGAKGDPNMMMPGNGSNGPDNVMRNNVNPYSARDMFNPYGQPQPMDQSGINPHHQQMFGMQQSPQQVFLPSQIPGQPPQVAYIMPSAMGGHYGNPGMYFQPGAFPSNVYSSGRDQNQQTPQQGQHQHMQGNGQQPNGNFDQQGRPHGMNTHQNSTTVPQQDQQQQPQTPQPQQIDTNDGGNPQPVPAEAYFSQGGNPNMVDPNSQTQGI</sequence>
<evidence type="ECO:0000256" key="4">
    <source>
        <dbReference type="RuleBase" id="RU004020"/>
    </source>
</evidence>
<feature type="compositionally biased region" description="Low complexity" evidence="5">
    <location>
        <begin position="341"/>
        <end position="368"/>
    </location>
</feature>
<comment type="subcellular location">
    <subcellularLocation>
        <location evidence="1">Nucleus</location>
    </subcellularLocation>
</comment>
<name>A0A7S2LMR6_9STRA</name>
<feature type="domain" description="HSF-type DNA-binding" evidence="6">
    <location>
        <begin position="113"/>
        <end position="205"/>
    </location>
</feature>
<dbReference type="GO" id="GO:0005634">
    <property type="term" value="C:nucleus"/>
    <property type="evidence" value="ECO:0007669"/>
    <property type="project" value="UniProtKB-SubCell"/>
</dbReference>
<evidence type="ECO:0000256" key="2">
    <source>
        <dbReference type="ARBA" id="ARBA00023125"/>
    </source>
</evidence>
<feature type="compositionally biased region" description="Polar residues" evidence="5">
    <location>
        <begin position="419"/>
        <end position="435"/>
    </location>
</feature>
<reference evidence="7" key="1">
    <citation type="submission" date="2021-01" db="EMBL/GenBank/DDBJ databases">
        <authorList>
            <person name="Corre E."/>
            <person name="Pelletier E."/>
            <person name="Niang G."/>
            <person name="Scheremetjew M."/>
            <person name="Finn R."/>
            <person name="Kale V."/>
            <person name="Holt S."/>
            <person name="Cochrane G."/>
            <person name="Meng A."/>
            <person name="Brown T."/>
            <person name="Cohen L."/>
        </authorList>
    </citation>
    <scope>NUCLEOTIDE SEQUENCE</scope>
    <source>
        <strain evidence="7">B650</strain>
    </source>
</reference>
<keyword evidence="3" id="KW-0539">Nucleus</keyword>
<dbReference type="SUPFAM" id="SSF46785">
    <property type="entry name" value="Winged helix' DNA-binding domain"/>
    <property type="match status" value="1"/>
</dbReference>